<dbReference type="Pfam" id="PF05845">
    <property type="entry name" value="PhnH"/>
    <property type="match status" value="1"/>
</dbReference>
<dbReference type="SUPFAM" id="SSF159709">
    <property type="entry name" value="PhnH-like"/>
    <property type="match status" value="1"/>
</dbReference>
<name>C7LNP7_DESBD</name>
<evidence type="ECO:0000313" key="2">
    <source>
        <dbReference type="Proteomes" id="UP000002216"/>
    </source>
</evidence>
<dbReference type="PIRSF" id="PIRSF020680">
    <property type="entry name" value="PhnH"/>
    <property type="match status" value="1"/>
</dbReference>
<dbReference type="KEGG" id="dba:Dbac_0814"/>
<sequence length="201" mass="21476">MLQSIPAGFARPVYESQGTFRAILEAMSRPGSLVPLPVQADGPRGWSGGMASVVLTLCDMDTPVWLDAQAATDDARRFLRFHCACPLTDAPAKASFAVVLSHALMPSLDVLSLGSSEYPEQSTTVLLATDFDAAPGESISVMGPGVDGEERLPLSWLPPGFVADWRGNGRLFPRGVDLILVGQAHVVGLPRTLKMEDRPCM</sequence>
<keyword evidence="2" id="KW-1185">Reference proteome</keyword>
<protein>
    <submittedName>
        <fullName evidence="1">Phosphonate C-P lyase system protein PhnH</fullName>
    </submittedName>
</protein>
<dbReference type="HOGENOM" id="CLU_115317_1_0_7"/>
<dbReference type="GO" id="GO:0016829">
    <property type="term" value="F:lyase activity"/>
    <property type="evidence" value="ECO:0007669"/>
    <property type="project" value="UniProtKB-KW"/>
</dbReference>
<keyword evidence="1" id="KW-0456">Lyase</keyword>
<organism evidence="1 2">
    <name type="scientific">Desulfomicrobium baculatum (strain DSM 4028 / VKM B-1378 / X)</name>
    <name type="common">Desulfovibrio baculatus</name>
    <dbReference type="NCBI Taxonomy" id="525897"/>
    <lineage>
        <taxon>Bacteria</taxon>
        <taxon>Pseudomonadati</taxon>
        <taxon>Thermodesulfobacteriota</taxon>
        <taxon>Desulfovibrionia</taxon>
        <taxon>Desulfovibrionales</taxon>
        <taxon>Desulfomicrobiaceae</taxon>
        <taxon>Desulfomicrobium</taxon>
    </lineage>
</organism>
<dbReference type="GO" id="GO:0019634">
    <property type="term" value="P:organic phosphonate metabolic process"/>
    <property type="evidence" value="ECO:0007669"/>
    <property type="project" value="InterPro"/>
</dbReference>
<dbReference type="InterPro" id="IPR038058">
    <property type="entry name" value="PhnH-like_sp"/>
</dbReference>
<accession>C7LNP7</accession>
<dbReference type="eggNOG" id="COG3625">
    <property type="taxonomic scope" value="Bacteria"/>
</dbReference>
<dbReference type="AlphaFoldDB" id="C7LNP7"/>
<dbReference type="InterPro" id="IPR008772">
    <property type="entry name" value="Phosphonate_metab_PhnH"/>
</dbReference>
<dbReference type="STRING" id="525897.Dbac_0814"/>
<gene>
    <name evidence="1" type="ordered locus">Dbac_0814</name>
</gene>
<proteinExistence type="predicted"/>
<reference evidence="1 2" key="1">
    <citation type="journal article" date="2009" name="Stand. Genomic Sci.">
        <title>Complete genome sequence of Desulfomicrobium baculatum type strain (X).</title>
        <authorList>
            <person name="Copeland A."/>
            <person name="Spring S."/>
            <person name="Goker M."/>
            <person name="Schneider S."/>
            <person name="Lapidus A."/>
            <person name="Del Rio T.G."/>
            <person name="Tice H."/>
            <person name="Cheng J.F."/>
            <person name="Chen F."/>
            <person name="Nolan M."/>
            <person name="Bruce D."/>
            <person name="Goodwin L."/>
            <person name="Pitluck S."/>
            <person name="Ivanova N."/>
            <person name="Mavrommatis K."/>
            <person name="Ovchinnikova G."/>
            <person name="Pati A."/>
            <person name="Chen A."/>
            <person name="Palaniappan K."/>
            <person name="Land M."/>
            <person name="Hauser L."/>
            <person name="Chang Y.J."/>
            <person name="Jeffries C.C."/>
            <person name="Meincke L."/>
            <person name="Sims D."/>
            <person name="Brettin T."/>
            <person name="Detter J.C."/>
            <person name="Han C."/>
            <person name="Chain P."/>
            <person name="Bristow J."/>
            <person name="Eisen J.A."/>
            <person name="Markowitz V."/>
            <person name="Hugenholtz P."/>
            <person name="Kyrpides N.C."/>
            <person name="Klenk H.P."/>
            <person name="Lucas S."/>
        </authorList>
    </citation>
    <scope>NUCLEOTIDE SEQUENCE [LARGE SCALE GENOMIC DNA]</scope>
    <source>
        <strain evidence="2">DSM 4028 / VKM B-1378 / X</strain>
    </source>
</reference>
<dbReference type="NCBIfam" id="TIGR03292">
    <property type="entry name" value="PhnH_redo"/>
    <property type="match status" value="1"/>
</dbReference>
<dbReference type="Proteomes" id="UP000002216">
    <property type="component" value="Chromosome"/>
</dbReference>
<dbReference type="Gene3D" id="3.40.50.11310">
    <property type="entry name" value="Bacterial phosphonate metabolism protein PhnH"/>
    <property type="match status" value="1"/>
</dbReference>
<evidence type="ECO:0000313" key="1">
    <source>
        <dbReference type="EMBL" id="ACU88932.1"/>
    </source>
</evidence>
<dbReference type="EMBL" id="CP001629">
    <property type="protein sequence ID" value="ACU88932.1"/>
    <property type="molecule type" value="Genomic_DNA"/>
</dbReference>